<name>A0A9P5VKB4_9FUNG</name>
<evidence type="ECO:0000313" key="1">
    <source>
        <dbReference type="EMBL" id="KAF9329484.1"/>
    </source>
</evidence>
<gene>
    <name evidence="1" type="ORF">BG006_007454</name>
</gene>
<reference evidence="1" key="1">
    <citation type="journal article" date="2020" name="Fungal Divers.">
        <title>Resolving the Mortierellaceae phylogeny through synthesis of multi-gene phylogenetics and phylogenomics.</title>
        <authorList>
            <person name="Vandepol N."/>
            <person name="Liber J."/>
            <person name="Desiro A."/>
            <person name="Na H."/>
            <person name="Kennedy M."/>
            <person name="Barry K."/>
            <person name="Grigoriev I.V."/>
            <person name="Miller A.N."/>
            <person name="O'Donnell K."/>
            <person name="Stajich J.E."/>
            <person name="Bonito G."/>
        </authorList>
    </citation>
    <scope>NUCLEOTIDE SEQUENCE</scope>
    <source>
        <strain evidence="1">NVP1</strain>
    </source>
</reference>
<evidence type="ECO:0000313" key="2">
    <source>
        <dbReference type="Proteomes" id="UP000696485"/>
    </source>
</evidence>
<accession>A0A9P5VKB4</accession>
<dbReference type="EMBL" id="JAAAUY010000471">
    <property type="protein sequence ID" value="KAF9329484.1"/>
    <property type="molecule type" value="Genomic_DNA"/>
</dbReference>
<proteinExistence type="predicted"/>
<comment type="caution">
    <text evidence="1">The sequence shown here is derived from an EMBL/GenBank/DDBJ whole genome shotgun (WGS) entry which is preliminary data.</text>
</comment>
<keyword evidence="2" id="KW-1185">Reference proteome</keyword>
<protein>
    <submittedName>
        <fullName evidence="1">Uncharacterized protein</fullName>
    </submittedName>
</protein>
<organism evidence="1 2">
    <name type="scientific">Podila minutissima</name>
    <dbReference type="NCBI Taxonomy" id="64525"/>
    <lineage>
        <taxon>Eukaryota</taxon>
        <taxon>Fungi</taxon>
        <taxon>Fungi incertae sedis</taxon>
        <taxon>Mucoromycota</taxon>
        <taxon>Mortierellomycotina</taxon>
        <taxon>Mortierellomycetes</taxon>
        <taxon>Mortierellales</taxon>
        <taxon>Mortierellaceae</taxon>
        <taxon>Podila</taxon>
    </lineage>
</organism>
<dbReference type="Proteomes" id="UP000696485">
    <property type="component" value="Unassembled WGS sequence"/>
</dbReference>
<sequence>MHQHSSLKEDPLVMLMGQLQSMSFTSIEPTTHVDQEANHQFHWNEFVQRVQHANLLRAQLEGQRPLLDPTEFRNMATQYAFTSCAVQPPWSLVSRSLASTWMDSCLETEVWDLIYSNGLRQIDDMILLSEIMEAEGRRSSVTRDDLIRRREAAIENSRRHQEDRRQQMEGENRIRLLEEELHLMDEKRRLLDEEERLLDEEWRRQVEEDQLVEEEDRQILEGIRGMDLQKK</sequence>
<dbReference type="AlphaFoldDB" id="A0A9P5VKB4"/>